<dbReference type="AlphaFoldDB" id="A0A084VV70"/>
<dbReference type="EMBL" id="KE525157">
    <property type="protein sequence ID" value="KFB41864.1"/>
    <property type="molecule type" value="Genomic_DNA"/>
</dbReference>
<evidence type="ECO:0000313" key="2">
    <source>
        <dbReference type="EMBL" id="KFB41864.1"/>
    </source>
</evidence>
<dbReference type="VEuPathDB" id="VectorBase:ASIC009708"/>
<organism evidence="2">
    <name type="scientific">Anopheles sinensis</name>
    <name type="common">Mosquito</name>
    <dbReference type="NCBI Taxonomy" id="74873"/>
    <lineage>
        <taxon>Eukaryota</taxon>
        <taxon>Metazoa</taxon>
        <taxon>Ecdysozoa</taxon>
        <taxon>Arthropoda</taxon>
        <taxon>Hexapoda</taxon>
        <taxon>Insecta</taxon>
        <taxon>Pterygota</taxon>
        <taxon>Neoptera</taxon>
        <taxon>Endopterygota</taxon>
        <taxon>Diptera</taxon>
        <taxon>Nematocera</taxon>
        <taxon>Culicoidea</taxon>
        <taxon>Culicidae</taxon>
        <taxon>Anophelinae</taxon>
        <taxon>Anopheles</taxon>
    </lineage>
</organism>
<protein>
    <submittedName>
        <fullName evidence="2 3">Uncharacterized protein</fullName>
    </submittedName>
</protein>
<proteinExistence type="predicted"/>
<evidence type="ECO:0000256" key="1">
    <source>
        <dbReference type="SAM" id="MobiDB-lite"/>
    </source>
</evidence>
<name>A0A084VV70_ANOSI</name>
<reference evidence="3" key="2">
    <citation type="submission" date="2020-05" db="UniProtKB">
        <authorList>
            <consortium name="EnsemblMetazoa"/>
        </authorList>
    </citation>
    <scope>IDENTIFICATION</scope>
</reference>
<evidence type="ECO:0000313" key="3">
    <source>
        <dbReference type="EnsemblMetazoa" id="ASIC009708-PA"/>
    </source>
</evidence>
<dbReference type="Proteomes" id="UP000030765">
    <property type="component" value="Unassembled WGS sequence"/>
</dbReference>
<dbReference type="EnsemblMetazoa" id="ASIC009708-RA">
    <property type="protein sequence ID" value="ASIC009708-PA"/>
    <property type="gene ID" value="ASIC009708"/>
</dbReference>
<evidence type="ECO:0000313" key="4">
    <source>
        <dbReference type="Proteomes" id="UP000030765"/>
    </source>
</evidence>
<feature type="region of interest" description="Disordered" evidence="1">
    <location>
        <begin position="1"/>
        <end position="108"/>
    </location>
</feature>
<keyword evidence="4" id="KW-1185">Reference proteome</keyword>
<feature type="compositionally biased region" description="Basic and acidic residues" evidence="1">
    <location>
        <begin position="69"/>
        <end position="79"/>
    </location>
</feature>
<dbReference type="EMBL" id="ATLV01017157">
    <property type="status" value="NOT_ANNOTATED_CDS"/>
    <property type="molecule type" value="Genomic_DNA"/>
</dbReference>
<sequence length="123" mass="14015">MKVTSEQQQQQHYLNHLSYSYHPGSNGRESIGTPAPRLDTEPEQQVRRRAKRRHQHHHHPHQHQRGQQRLREGAGEGKTYDGGTGSDTSTCSEQDDTAPSATPLSIGDRLRYDQHSICDMFGF</sequence>
<gene>
    <name evidence="2" type="ORF">ZHAS_00009708</name>
</gene>
<feature type="compositionally biased region" description="Basic residues" evidence="1">
    <location>
        <begin position="47"/>
        <end position="68"/>
    </location>
</feature>
<feature type="compositionally biased region" description="Polar residues" evidence="1">
    <location>
        <begin position="1"/>
        <end position="13"/>
    </location>
</feature>
<accession>A0A084VV70</accession>
<reference evidence="2 4" key="1">
    <citation type="journal article" date="2014" name="BMC Genomics">
        <title>Genome sequence of Anopheles sinensis provides insight into genetics basis of mosquito competence for malaria parasites.</title>
        <authorList>
            <person name="Zhou D."/>
            <person name="Zhang D."/>
            <person name="Ding G."/>
            <person name="Shi L."/>
            <person name="Hou Q."/>
            <person name="Ye Y."/>
            <person name="Xu Y."/>
            <person name="Zhou H."/>
            <person name="Xiong C."/>
            <person name="Li S."/>
            <person name="Yu J."/>
            <person name="Hong S."/>
            <person name="Yu X."/>
            <person name="Zou P."/>
            <person name="Chen C."/>
            <person name="Chang X."/>
            <person name="Wang W."/>
            <person name="Lv Y."/>
            <person name="Sun Y."/>
            <person name="Ma L."/>
            <person name="Shen B."/>
            <person name="Zhu C."/>
        </authorList>
    </citation>
    <scope>NUCLEOTIDE SEQUENCE [LARGE SCALE GENOMIC DNA]</scope>
</reference>